<keyword evidence="6" id="KW-0482">Metalloprotease</keyword>
<keyword evidence="2" id="KW-0645">Protease</keyword>
<name>A0A5C3QEJ4_9AGAR</name>
<keyword evidence="5" id="KW-0862">Zinc</keyword>
<evidence type="ECO:0000256" key="4">
    <source>
        <dbReference type="ARBA" id="ARBA00022801"/>
    </source>
</evidence>
<gene>
    <name evidence="7" type="ORF">BDV98DRAFT_594834</name>
</gene>
<sequence>MRAGVLAHLFLDVHALPWFYTSIPAAIDSYASLTLGLVITLEKLAMSFIVKQDGKDVPFTGIIAQFGVTYADVALYRTIAPGETVTTEHEVATLYDSKSAGTGEFTFEPLLDLGLKASDSVSRSTGQPSALSTTSVKVTEDVATRPIPESQIDKRATPQCTTNATQLVMIQSAYRDSKLLAETSAAFITIHGASPLYSRYFKDNPTAAILARFRSVTDEKVAARL</sequence>
<proteinExistence type="predicted"/>
<evidence type="ECO:0000313" key="7">
    <source>
        <dbReference type="EMBL" id="TFK99519.1"/>
    </source>
</evidence>
<evidence type="ECO:0000256" key="1">
    <source>
        <dbReference type="ARBA" id="ARBA00001947"/>
    </source>
</evidence>
<dbReference type="Gene3D" id="2.60.40.2970">
    <property type="match status" value="1"/>
</dbReference>
<dbReference type="EMBL" id="ML178833">
    <property type="protein sequence ID" value="TFK99519.1"/>
    <property type="molecule type" value="Genomic_DNA"/>
</dbReference>
<evidence type="ECO:0000256" key="5">
    <source>
        <dbReference type="ARBA" id="ARBA00022833"/>
    </source>
</evidence>
<evidence type="ECO:0000256" key="2">
    <source>
        <dbReference type="ARBA" id="ARBA00022670"/>
    </source>
</evidence>
<reference evidence="7 8" key="1">
    <citation type="journal article" date="2019" name="Nat. Ecol. Evol.">
        <title>Megaphylogeny resolves global patterns of mushroom evolution.</title>
        <authorList>
            <person name="Varga T."/>
            <person name="Krizsan K."/>
            <person name="Foldi C."/>
            <person name="Dima B."/>
            <person name="Sanchez-Garcia M."/>
            <person name="Sanchez-Ramirez S."/>
            <person name="Szollosi G.J."/>
            <person name="Szarkandi J.G."/>
            <person name="Papp V."/>
            <person name="Albert L."/>
            <person name="Andreopoulos W."/>
            <person name="Angelini C."/>
            <person name="Antonin V."/>
            <person name="Barry K.W."/>
            <person name="Bougher N.L."/>
            <person name="Buchanan P."/>
            <person name="Buyck B."/>
            <person name="Bense V."/>
            <person name="Catcheside P."/>
            <person name="Chovatia M."/>
            <person name="Cooper J."/>
            <person name="Damon W."/>
            <person name="Desjardin D."/>
            <person name="Finy P."/>
            <person name="Geml J."/>
            <person name="Haridas S."/>
            <person name="Hughes K."/>
            <person name="Justo A."/>
            <person name="Karasinski D."/>
            <person name="Kautmanova I."/>
            <person name="Kiss B."/>
            <person name="Kocsube S."/>
            <person name="Kotiranta H."/>
            <person name="LaButti K.M."/>
            <person name="Lechner B.E."/>
            <person name="Liimatainen K."/>
            <person name="Lipzen A."/>
            <person name="Lukacs Z."/>
            <person name="Mihaltcheva S."/>
            <person name="Morgado L.N."/>
            <person name="Niskanen T."/>
            <person name="Noordeloos M.E."/>
            <person name="Ohm R.A."/>
            <person name="Ortiz-Santana B."/>
            <person name="Ovrebo C."/>
            <person name="Racz N."/>
            <person name="Riley R."/>
            <person name="Savchenko A."/>
            <person name="Shiryaev A."/>
            <person name="Soop K."/>
            <person name="Spirin V."/>
            <person name="Szebenyi C."/>
            <person name="Tomsovsky M."/>
            <person name="Tulloss R.E."/>
            <person name="Uehling J."/>
            <person name="Grigoriev I.V."/>
            <person name="Vagvolgyi C."/>
            <person name="Papp T."/>
            <person name="Martin F.M."/>
            <person name="Miettinen O."/>
            <person name="Hibbett D.S."/>
            <person name="Nagy L.G."/>
        </authorList>
    </citation>
    <scope>NUCLEOTIDE SEQUENCE [LARGE SCALE GENOMIC DNA]</scope>
    <source>
        <strain evidence="7 8">CBS 309.79</strain>
    </source>
</reference>
<dbReference type="Proteomes" id="UP000305067">
    <property type="component" value="Unassembled WGS sequence"/>
</dbReference>
<dbReference type="STRING" id="1884261.A0A5C3QEJ4"/>
<keyword evidence="4" id="KW-0378">Hydrolase</keyword>
<keyword evidence="8" id="KW-1185">Reference proteome</keyword>
<dbReference type="InterPro" id="IPR050414">
    <property type="entry name" value="Fungal_M35_metalloproteases"/>
</dbReference>
<accession>A0A5C3QEJ4</accession>
<protein>
    <submittedName>
        <fullName evidence="7">Uncharacterized protein</fullName>
    </submittedName>
</protein>
<dbReference type="PANTHER" id="PTHR37016:SF3">
    <property type="entry name" value="NEUTRAL PROTEASE 2-RELATED"/>
    <property type="match status" value="1"/>
</dbReference>
<dbReference type="AlphaFoldDB" id="A0A5C3QEJ4"/>
<dbReference type="GO" id="GO:0006508">
    <property type="term" value="P:proteolysis"/>
    <property type="evidence" value="ECO:0007669"/>
    <property type="project" value="UniProtKB-KW"/>
</dbReference>
<dbReference type="GO" id="GO:0046872">
    <property type="term" value="F:metal ion binding"/>
    <property type="evidence" value="ECO:0007669"/>
    <property type="project" value="UniProtKB-KW"/>
</dbReference>
<dbReference type="GO" id="GO:0008237">
    <property type="term" value="F:metallopeptidase activity"/>
    <property type="evidence" value="ECO:0007669"/>
    <property type="project" value="UniProtKB-KW"/>
</dbReference>
<evidence type="ECO:0000256" key="6">
    <source>
        <dbReference type="ARBA" id="ARBA00023049"/>
    </source>
</evidence>
<comment type="cofactor">
    <cofactor evidence="1">
        <name>Zn(2+)</name>
        <dbReference type="ChEBI" id="CHEBI:29105"/>
    </cofactor>
</comment>
<dbReference type="PANTHER" id="PTHR37016">
    <property type="match status" value="1"/>
</dbReference>
<keyword evidence="3" id="KW-0479">Metal-binding</keyword>
<organism evidence="7 8">
    <name type="scientific">Pterulicium gracile</name>
    <dbReference type="NCBI Taxonomy" id="1884261"/>
    <lineage>
        <taxon>Eukaryota</taxon>
        <taxon>Fungi</taxon>
        <taxon>Dikarya</taxon>
        <taxon>Basidiomycota</taxon>
        <taxon>Agaricomycotina</taxon>
        <taxon>Agaricomycetes</taxon>
        <taxon>Agaricomycetidae</taxon>
        <taxon>Agaricales</taxon>
        <taxon>Pleurotineae</taxon>
        <taxon>Pterulaceae</taxon>
        <taxon>Pterulicium</taxon>
    </lineage>
</organism>
<evidence type="ECO:0000313" key="8">
    <source>
        <dbReference type="Proteomes" id="UP000305067"/>
    </source>
</evidence>
<evidence type="ECO:0000256" key="3">
    <source>
        <dbReference type="ARBA" id="ARBA00022723"/>
    </source>
</evidence>